<organism evidence="3 4">
    <name type="scientific">Treponema saccharophilum DSM 2985</name>
    <dbReference type="NCBI Taxonomy" id="907348"/>
    <lineage>
        <taxon>Bacteria</taxon>
        <taxon>Pseudomonadati</taxon>
        <taxon>Spirochaetota</taxon>
        <taxon>Spirochaetia</taxon>
        <taxon>Spirochaetales</taxon>
        <taxon>Treponemataceae</taxon>
        <taxon>Treponema</taxon>
    </lineage>
</organism>
<dbReference type="Gene3D" id="3.30.1370.110">
    <property type="match status" value="1"/>
</dbReference>
<dbReference type="eggNOG" id="COG2840">
    <property type="taxonomic scope" value="Bacteria"/>
</dbReference>
<name>H7EN27_9SPIR</name>
<dbReference type="PANTHER" id="PTHR35562">
    <property type="entry name" value="DNA ENDONUCLEASE SMRA-RELATED"/>
    <property type="match status" value="1"/>
</dbReference>
<dbReference type="SUPFAM" id="SSF160443">
    <property type="entry name" value="SMR domain-like"/>
    <property type="match status" value="1"/>
</dbReference>
<dbReference type="InterPro" id="IPR002625">
    <property type="entry name" value="Smr_dom"/>
</dbReference>
<evidence type="ECO:0000256" key="1">
    <source>
        <dbReference type="SAM" id="MobiDB-lite"/>
    </source>
</evidence>
<protein>
    <submittedName>
        <fullName evidence="3">Smr protein/MutS2</fullName>
    </submittedName>
</protein>
<dbReference type="PROSITE" id="PS50828">
    <property type="entry name" value="SMR"/>
    <property type="match status" value="1"/>
</dbReference>
<sequence>MDFGDILNQWDKMQSEESKKERERKASQQVSRKKANAPTKEEKLAASQKKTFEEIMAEDAQKRINPIDLWLNRFGTTDKDAEAAEYEERTKMERREFVRTMRPEARIDLHGLTRDEAWSRLESFVSDCVRRNLKKILIVHGKGNHSHGPDPVLGPMVRTFIEQNPNLGTSGHPEHALGGTGATWVVIKANA</sequence>
<evidence type="ECO:0000313" key="4">
    <source>
        <dbReference type="Proteomes" id="UP000003571"/>
    </source>
</evidence>
<dbReference type="AlphaFoldDB" id="H7EN27"/>
<dbReference type="PATRIC" id="fig|907348.3.peg.2340"/>
<dbReference type="STRING" id="907348.TresaDRAFT_0916"/>
<reference evidence="3 4" key="1">
    <citation type="submission" date="2011-09" db="EMBL/GenBank/DDBJ databases">
        <title>The draft genome of Treponema saccharophilum DSM 2985.</title>
        <authorList>
            <consortium name="US DOE Joint Genome Institute (JGI-PGF)"/>
            <person name="Lucas S."/>
            <person name="Copeland A."/>
            <person name="Lapidus A."/>
            <person name="Glavina del Rio T."/>
            <person name="Dalin E."/>
            <person name="Tice H."/>
            <person name="Bruce D."/>
            <person name="Goodwin L."/>
            <person name="Pitluck S."/>
            <person name="Peters L."/>
            <person name="Kyrpides N."/>
            <person name="Mavromatis K."/>
            <person name="Ivanova N."/>
            <person name="Markowitz V."/>
            <person name="Cheng J.-F."/>
            <person name="Hugenholtz P."/>
            <person name="Woyke T."/>
            <person name="Wu D."/>
            <person name="Gronow S."/>
            <person name="Wellnitz S."/>
            <person name="Brambilla E."/>
            <person name="Klenk H.-P."/>
            <person name="Eisen J.A."/>
        </authorList>
    </citation>
    <scope>NUCLEOTIDE SEQUENCE [LARGE SCALE GENOMIC DNA]</scope>
    <source>
        <strain evidence="3 4">DSM 2985</strain>
    </source>
</reference>
<dbReference type="SMART" id="SM00463">
    <property type="entry name" value="SMR"/>
    <property type="match status" value="1"/>
</dbReference>
<evidence type="ECO:0000313" key="3">
    <source>
        <dbReference type="EMBL" id="EIC01091.1"/>
    </source>
</evidence>
<feature type="domain" description="Smr" evidence="2">
    <location>
        <begin position="107"/>
        <end position="188"/>
    </location>
</feature>
<comment type="caution">
    <text evidence="3">The sequence shown here is derived from an EMBL/GenBank/DDBJ whole genome shotgun (WGS) entry which is preliminary data.</text>
</comment>
<feature type="compositionally biased region" description="Basic and acidic residues" evidence="1">
    <location>
        <begin position="13"/>
        <end position="26"/>
    </location>
</feature>
<dbReference type="PANTHER" id="PTHR35562:SF2">
    <property type="entry name" value="DNA ENDONUCLEASE SMRA-RELATED"/>
    <property type="match status" value="1"/>
</dbReference>
<gene>
    <name evidence="3" type="ORF">TresaDRAFT_0916</name>
</gene>
<evidence type="ECO:0000259" key="2">
    <source>
        <dbReference type="PROSITE" id="PS50828"/>
    </source>
</evidence>
<proteinExistence type="predicted"/>
<accession>H7EN27</accession>
<dbReference type="Proteomes" id="UP000003571">
    <property type="component" value="Unassembled WGS sequence"/>
</dbReference>
<dbReference type="EMBL" id="AGRW01000052">
    <property type="protein sequence ID" value="EIC01091.1"/>
    <property type="molecule type" value="Genomic_DNA"/>
</dbReference>
<feature type="region of interest" description="Disordered" evidence="1">
    <location>
        <begin position="1"/>
        <end position="47"/>
    </location>
</feature>
<dbReference type="InterPro" id="IPR036063">
    <property type="entry name" value="Smr_dom_sf"/>
</dbReference>
<dbReference type="Pfam" id="PF01713">
    <property type="entry name" value="Smr"/>
    <property type="match status" value="1"/>
</dbReference>
<dbReference type="OrthoDB" id="7165597at2"/>
<keyword evidence="4" id="KW-1185">Reference proteome</keyword>
<dbReference type="RefSeq" id="WP_002705836.1">
    <property type="nucleotide sequence ID" value="NZ_AGRW01000052.1"/>
</dbReference>